<dbReference type="GO" id="GO:0015217">
    <property type="term" value="F:ADP transmembrane transporter activity"/>
    <property type="evidence" value="ECO:0007669"/>
    <property type="project" value="TreeGrafter"/>
</dbReference>
<comment type="caution">
    <text evidence="12">The sequence shown here is derived from an EMBL/GenBank/DDBJ whole genome shotgun (WGS) entry which is preliminary data.</text>
</comment>
<evidence type="ECO:0000256" key="9">
    <source>
        <dbReference type="PROSITE-ProRule" id="PRU00282"/>
    </source>
</evidence>
<dbReference type="GO" id="GO:0015228">
    <property type="term" value="F:coenzyme A transmembrane transporter activity"/>
    <property type="evidence" value="ECO:0007669"/>
    <property type="project" value="TreeGrafter"/>
</dbReference>
<dbReference type="OrthoDB" id="10266426at2759"/>
<evidence type="ECO:0000256" key="10">
    <source>
        <dbReference type="RuleBase" id="RU000488"/>
    </source>
</evidence>
<dbReference type="Gene3D" id="1.50.40.10">
    <property type="entry name" value="Mitochondrial carrier domain"/>
    <property type="match status" value="1"/>
</dbReference>
<protein>
    <submittedName>
        <fullName evidence="12">Peroxisomal membrane protein PMP34</fullName>
    </submittedName>
</protein>
<dbReference type="PANTHER" id="PTHR45939">
    <property type="entry name" value="PEROXISOMAL MEMBRANE PROTEIN PMP34-RELATED"/>
    <property type="match status" value="1"/>
</dbReference>
<dbReference type="PROSITE" id="PS50920">
    <property type="entry name" value="SOLCAR"/>
    <property type="match status" value="3"/>
</dbReference>
<name>A0A2R5GIX8_9STRA</name>
<accession>A0A2R5GIX8</accession>
<evidence type="ECO:0000256" key="1">
    <source>
        <dbReference type="ARBA" id="ARBA00004585"/>
    </source>
</evidence>
<feature type="transmembrane region" description="Helical" evidence="11">
    <location>
        <begin position="12"/>
        <end position="36"/>
    </location>
</feature>
<evidence type="ECO:0000256" key="2">
    <source>
        <dbReference type="ARBA" id="ARBA00006375"/>
    </source>
</evidence>
<comment type="subcellular location">
    <subcellularLocation>
        <location evidence="1">Peroxisome membrane</location>
        <topology evidence="1">Multi-pass membrane protein</topology>
    </subcellularLocation>
</comment>
<evidence type="ECO:0000256" key="8">
    <source>
        <dbReference type="ARBA" id="ARBA00023140"/>
    </source>
</evidence>
<feature type="repeat" description="Solcar" evidence="9">
    <location>
        <begin position="15"/>
        <end position="100"/>
    </location>
</feature>
<evidence type="ECO:0000256" key="7">
    <source>
        <dbReference type="ARBA" id="ARBA00023136"/>
    </source>
</evidence>
<keyword evidence="4 9" id="KW-0812">Transmembrane</keyword>
<dbReference type="InterPro" id="IPR052217">
    <property type="entry name" value="Mito/Peroxisomal_Carrier"/>
</dbReference>
<dbReference type="InterPro" id="IPR018108">
    <property type="entry name" value="MCP_transmembrane"/>
</dbReference>
<dbReference type="PANTHER" id="PTHR45939:SF5">
    <property type="entry name" value="PEROXISOMAL MEMBRANE PROTEIN PMP34"/>
    <property type="match status" value="1"/>
</dbReference>
<keyword evidence="8" id="KW-0576">Peroxisome</keyword>
<dbReference type="GO" id="GO:0051724">
    <property type="term" value="F:NAD transmembrane transporter activity"/>
    <property type="evidence" value="ECO:0007669"/>
    <property type="project" value="TreeGrafter"/>
</dbReference>
<dbReference type="GO" id="GO:0044610">
    <property type="term" value="F:FMN transmembrane transporter activity"/>
    <property type="evidence" value="ECO:0007669"/>
    <property type="project" value="TreeGrafter"/>
</dbReference>
<organism evidence="12 13">
    <name type="scientific">Hondaea fermentalgiana</name>
    <dbReference type="NCBI Taxonomy" id="2315210"/>
    <lineage>
        <taxon>Eukaryota</taxon>
        <taxon>Sar</taxon>
        <taxon>Stramenopiles</taxon>
        <taxon>Bigyra</taxon>
        <taxon>Labyrinthulomycetes</taxon>
        <taxon>Thraustochytrida</taxon>
        <taxon>Thraustochytriidae</taxon>
        <taxon>Hondaea</taxon>
    </lineage>
</organism>
<reference evidence="12 13" key="1">
    <citation type="submission" date="2017-12" db="EMBL/GenBank/DDBJ databases">
        <title>Sequencing, de novo assembly and annotation of complete genome of a new Thraustochytrid species, strain FCC1311.</title>
        <authorList>
            <person name="Sedici K."/>
            <person name="Godart F."/>
            <person name="Aiese Cigliano R."/>
            <person name="Sanseverino W."/>
            <person name="Barakat M."/>
            <person name="Ortet P."/>
            <person name="Marechal E."/>
            <person name="Cagnac O."/>
            <person name="Amato A."/>
        </authorList>
    </citation>
    <scope>NUCLEOTIDE SEQUENCE [LARGE SCALE GENOMIC DNA]</scope>
</reference>
<dbReference type="SUPFAM" id="SSF103506">
    <property type="entry name" value="Mitochondrial carrier"/>
    <property type="match status" value="2"/>
</dbReference>
<dbReference type="InterPro" id="IPR023395">
    <property type="entry name" value="MCP_dom_sf"/>
</dbReference>
<evidence type="ECO:0000256" key="4">
    <source>
        <dbReference type="ARBA" id="ARBA00022692"/>
    </source>
</evidence>
<proteinExistence type="inferred from homology"/>
<dbReference type="GO" id="GO:0005347">
    <property type="term" value="F:ATP transmembrane transporter activity"/>
    <property type="evidence" value="ECO:0007669"/>
    <property type="project" value="TreeGrafter"/>
</dbReference>
<comment type="similarity">
    <text evidence="2 10">Belongs to the mitochondrial carrier (TC 2.A.29) family.</text>
</comment>
<dbReference type="InParanoid" id="A0A2R5GIX8"/>
<feature type="repeat" description="Solcar" evidence="9">
    <location>
        <begin position="240"/>
        <end position="331"/>
    </location>
</feature>
<sequence length="343" mass="37586">MSSVVDDVAKEVFTYVNLVHAISGMAGGMSAITVFYPLNIIRMKLQIDDNLKAADPFTVAKVIAKEEGVQALYQGWWSSESHADPWKLVVCGLGVGYGAYFLRPTQVVSLGASNFVYFYTYNAFKSIYKKLIAENPNVTIDPITNLAIASSAGVINVFATTPLWVAGTRLSVQSRKSEDANGPKPYNGVLDCLMRIASEEGIGALWNGVGPSLMLVSNPSIQFSVYDRLRTILEKRGEPITAAQFFVIGAIAKAVATVLTYPIQIAQSRLRADSGRKDGQPRKYLNTMDCLAKIAKDNGVAGWFKGMEAKLWQTVLTAAFQFLTYEQIQKVVFKAFRIDAEGH</sequence>
<evidence type="ECO:0000313" key="13">
    <source>
        <dbReference type="Proteomes" id="UP000241890"/>
    </source>
</evidence>
<feature type="repeat" description="Solcar" evidence="9">
    <location>
        <begin position="140"/>
        <end position="232"/>
    </location>
</feature>
<dbReference type="EMBL" id="BEYU01000074">
    <property type="protein sequence ID" value="GBG30269.1"/>
    <property type="molecule type" value="Genomic_DNA"/>
</dbReference>
<keyword evidence="6 11" id="KW-1133">Transmembrane helix</keyword>
<evidence type="ECO:0000256" key="6">
    <source>
        <dbReference type="ARBA" id="ARBA00022989"/>
    </source>
</evidence>
<dbReference type="GO" id="GO:0005778">
    <property type="term" value="C:peroxisomal membrane"/>
    <property type="evidence" value="ECO:0007669"/>
    <property type="project" value="UniProtKB-SubCell"/>
</dbReference>
<keyword evidence="3 10" id="KW-0813">Transport</keyword>
<keyword evidence="13" id="KW-1185">Reference proteome</keyword>
<evidence type="ECO:0000256" key="3">
    <source>
        <dbReference type="ARBA" id="ARBA00022448"/>
    </source>
</evidence>
<evidence type="ECO:0000313" key="12">
    <source>
        <dbReference type="EMBL" id="GBG30269.1"/>
    </source>
</evidence>
<evidence type="ECO:0000256" key="11">
    <source>
        <dbReference type="SAM" id="Phobius"/>
    </source>
</evidence>
<evidence type="ECO:0000256" key="5">
    <source>
        <dbReference type="ARBA" id="ARBA00022737"/>
    </source>
</evidence>
<gene>
    <name evidence="12" type="ORF">FCC1311_064882</name>
</gene>
<dbReference type="GO" id="GO:0080122">
    <property type="term" value="F:AMP transmembrane transporter activity"/>
    <property type="evidence" value="ECO:0007669"/>
    <property type="project" value="TreeGrafter"/>
</dbReference>
<keyword evidence="7 9" id="KW-0472">Membrane</keyword>
<dbReference type="GO" id="GO:0015230">
    <property type="term" value="F:FAD transmembrane transporter activity"/>
    <property type="evidence" value="ECO:0007669"/>
    <property type="project" value="TreeGrafter"/>
</dbReference>
<keyword evidence="5" id="KW-0677">Repeat</keyword>
<dbReference type="Pfam" id="PF00153">
    <property type="entry name" value="Mito_carr"/>
    <property type="match status" value="3"/>
</dbReference>
<dbReference type="Proteomes" id="UP000241890">
    <property type="component" value="Unassembled WGS sequence"/>
</dbReference>
<dbReference type="AlphaFoldDB" id="A0A2R5GIX8"/>